<dbReference type="PANTHER" id="PTHR11607">
    <property type="entry name" value="ALPHA-MANNOSIDASE"/>
    <property type="match status" value="1"/>
</dbReference>
<reference evidence="3" key="1">
    <citation type="submission" date="2022-11" db="UniProtKB">
        <authorList>
            <consortium name="WormBaseParasite"/>
        </authorList>
    </citation>
    <scope>IDENTIFICATION</scope>
</reference>
<sequence length="132" mass="15136">MADNELCFMVDAPPLGFHTYFISIHSQSGDYKHSPNEYAVNTGPNGYDRITISNGLVQLVFDTSGFLMTYQNLKTNIQYKLTQEFLYYDSSTKNNYKIGSRFESGPYIFTSKGPPRRFEGQIQIRVIDVCDF</sequence>
<dbReference type="Pfam" id="PF21260">
    <property type="entry name" value="Laman-like_dom"/>
    <property type="match status" value="1"/>
</dbReference>
<dbReference type="Gene3D" id="2.70.98.30">
    <property type="entry name" value="Golgi alpha-mannosidase II, domain 4"/>
    <property type="match status" value="1"/>
</dbReference>
<dbReference type="InterPro" id="IPR048534">
    <property type="entry name" value="Man2a1-like_dom"/>
</dbReference>
<dbReference type="InterPro" id="IPR013780">
    <property type="entry name" value="Glyco_hydro_b"/>
</dbReference>
<dbReference type="Gene3D" id="2.60.40.1180">
    <property type="entry name" value="Golgi alpha-mannosidase II"/>
    <property type="match status" value="1"/>
</dbReference>
<dbReference type="GO" id="GO:0004559">
    <property type="term" value="F:alpha-mannosidase activity"/>
    <property type="evidence" value="ECO:0007669"/>
    <property type="project" value="TreeGrafter"/>
</dbReference>
<protein>
    <recommendedName>
        <fullName evidence="1">Lysosomal alpha-mannosidase-like central domain-containing protein</fullName>
    </recommendedName>
</protein>
<dbReference type="InterPro" id="IPR011013">
    <property type="entry name" value="Gal_mutarotase_sf_dom"/>
</dbReference>
<evidence type="ECO:0000313" key="2">
    <source>
        <dbReference type="Proteomes" id="UP000887540"/>
    </source>
</evidence>
<keyword evidence="2" id="KW-1185">Reference proteome</keyword>
<evidence type="ECO:0000313" key="3">
    <source>
        <dbReference type="WBParaSite" id="ACRNAN_Path_727.g2756.t1"/>
    </source>
</evidence>
<accession>A0A914CB16</accession>
<dbReference type="AlphaFoldDB" id="A0A914CB16"/>
<dbReference type="GO" id="GO:0030246">
    <property type="term" value="F:carbohydrate binding"/>
    <property type="evidence" value="ECO:0007669"/>
    <property type="project" value="InterPro"/>
</dbReference>
<proteinExistence type="predicted"/>
<dbReference type="GO" id="GO:0005975">
    <property type="term" value="P:carbohydrate metabolic process"/>
    <property type="evidence" value="ECO:0007669"/>
    <property type="project" value="InterPro"/>
</dbReference>
<dbReference type="PANTHER" id="PTHR11607:SF3">
    <property type="entry name" value="LYSOSOMAL ALPHA-MANNOSIDASE"/>
    <property type="match status" value="1"/>
</dbReference>
<dbReference type="InterPro" id="IPR050843">
    <property type="entry name" value="Glycosyl_Hydrlase_38"/>
</dbReference>
<name>A0A914CB16_9BILA</name>
<dbReference type="WBParaSite" id="ACRNAN_Path_727.g2756.t1">
    <property type="protein sequence ID" value="ACRNAN_Path_727.g2756.t1"/>
    <property type="gene ID" value="ACRNAN_Path_727.g2756"/>
</dbReference>
<dbReference type="SUPFAM" id="SSF74650">
    <property type="entry name" value="Galactose mutarotase-like"/>
    <property type="match status" value="1"/>
</dbReference>
<dbReference type="GO" id="GO:0005764">
    <property type="term" value="C:lysosome"/>
    <property type="evidence" value="ECO:0007669"/>
    <property type="project" value="TreeGrafter"/>
</dbReference>
<evidence type="ECO:0000259" key="1">
    <source>
        <dbReference type="Pfam" id="PF21260"/>
    </source>
</evidence>
<feature type="domain" description="Lysosomal alpha-mannosidase-like central" evidence="1">
    <location>
        <begin position="2"/>
        <end position="22"/>
    </location>
</feature>
<organism evidence="2 3">
    <name type="scientific">Acrobeloides nanus</name>
    <dbReference type="NCBI Taxonomy" id="290746"/>
    <lineage>
        <taxon>Eukaryota</taxon>
        <taxon>Metazoa</taxon>
        <taxon>Ecdysozoa</taxon>
        <taxon>Nematoda</taxon>
        <taxon>Chromadorea</taxon>
        <taxon>Rhabditida</taxon>
        <taxon>Tylenchina</taxon>
        <taxon>Cephalobomorpha</taxon>
        <taxon>Cephaloboidea</taxon>
        <taxon>Cephalobidae</taxon>
        <taxon>Acrobeloides</taxon>
    </lineage>
</organism>
<dbReference type="Proteomes" id="UP000887540">
    <property type="component" value="Unplaced"/>
</dbReference>